<dbReference type="Proteomes" id="UP001165079">
    <property type="component" value="Unassembled WGS sequence"/>
</dbReference>
<protein>
    <submittedName>
        <fullName evidence="4">O-methyltransferase</fullName>
    </submittedName>
</protein>
<evidence type="ECO:0000313" key="4">
    <source>
        <dbReference type="EMBL" id="GLZ81039.1"/>
    </source>
</evidence>
<evidence type="ECO:0000256" key="1">
    <source>
        <dbReference type="ARBA" id="ARBA00022603"/>
    </source>
</evidence>
<dbReference type="AlphaFoldDB" id="A0A9W6SSA1"/>
<evidence type="ECO:0000313" key="5">
    <source>
        <dbReference type="Proteomes" id="UP001165079"/>
    </source>
</evidence>
<dbReference type="InterPro" id="IPR002935">
    <property type="entry name" value="SAM_O-MeTrfase"/>
</dbReference>
<dbReference type="PANTHER" id="PTHR10509">
    <property type="entry name" value="O-METHYLTRANSFERASE-RELATED"/>
    <property type="match status" value="1"/>
</dbReference>
<dbReference type="Pfam" id="PF01596">
    <property type="entry name" value="Methyltransf_3"/>
    <property type="match status" value="1"/>
</dbReference>
<dbReference type="PROSITE" id="PS51682">
    <property type="entry name" value="SAM_OMT_I"/>
    <property type="match status" value="1"/>
</dbReference>
<evidence type="ECO:0000256" key="2">
    <source>
        <dbReference type="ARBA" id="ARBA00022679"/>
    </source>
</evidence>
<dbReference type="InterPro" id="IPR029063">
    <property type="entry name" value="SAM-dependent_MTases_sf"/>
</dbReference>
<name>A0A9W6SSA1_9ACTN</name>
<dbReference type="GO" id="GO:0008171">
    <property type="term" value="F:O-methyltransferase activity"/>
    <property type="evidence" value="ECO:0007669"/>
    <property type="project" value="InterPro"/>
</dbReference>
<keyword evidence="1" id="KW-0489">Methyltransferase</keyword>
<dbReference type="EMBL" id="BSTX01000004">
    <property type="protein sequence ID" value="GLZ81039.1"/>
    <property type="molecule type" value="Genomic_DNA"/>
</dbReference>
<dbReference type="GO" id="GO:0008757">
    <property type="term" value="F:S-adenosylmethionine-dependent methyltransferase activity"/>
    <property type="evidence" value="ECO:0007669"/>
    <property type="project" value="TreeGrafter"/>
</dbReference>
<dbReference type="RefSeq" id="WP_285666363.1">
    <property type="nucleotide sequence ID" value="NZ_BSTX01000004.1"/>
</dbReference>
<comment type="caution">
    <text evidence="4">The sequence shown here is derived from an EMBL/GenBank/DDBJ whole genome shotgun (WGS) entry which is preliminary data.</text>
</comment>
<organism evidence="4 5">
    <name type="scientific">Actinorhabdospora filicis</name>
    <dbReference type="NCBI Taxonomy" id="1785913"/>
    <lineage>
        <taxon>Bacteria</taxon>
        <taxon>Bacillati</taxon>
        <taxon>Actinomycetota</taxon>
        <taxon>Actinomycetes</taxon>
        <taxon>Micromonosporales</taxon>
        <taxon>Micromonosporaceae</taxon>
        <taxon>Actinorhabdospora</taxon>
    </lineage>
</organism>
<evidence type="ECO:0000256" key="3">
    <source>
        <dbReference type="ARBA" id="ARBA00022691"/>
    </source>
</evidence>
<dbReference type="Gene3D" id="3.40.50.150">
    <property type="entry name" value="Vaccinia Virus protein VP39"/>
    <property type="match status" value="1"/>
</dbReference>
<proteinExistence type="predicted"/>
<dbReference type="PANTHER" id="PTHR10509:SF14">
    <property type="entry name" value="CAFFEOYL-COA O-METHYLTRANSFERASE 3-RELATED"/>
    <property type="match status" value="1"/>
</dbReference>
<reference evidence="4" key="1">
    <citation type="submission" date="2023-03" db="EMBL/GenBank/DDBJ databases">
        <title>Actinorhabdospora filicis NBRC 111898.</title>
        <authorList>
            <person name="Ichikawa N."/>
            <person name="Sato H."/>
            <person name="Tonouchi N."/>
        </authorList>
    </citation>
    <scope>NUCLEOTIDE SEQUENCE</scope>
    <source>
        <strain evidence="4">NBRC 111898</strain>
    </source>
</reference>
<dbReference type="SUPFAM" id="SSF53335">
    <property type="entry name" value="S-adenosyl-L-methionine-dependent methyltransferases"/>
    <property type="match status" value="1"/>
</dbReference>
<keyword evidence="2" id="KW-0808">Transferase</keyword>
<dbReference type="InterPro" id="IPR050362">
    <property type="entry name" value="Cation-dep_OMT"/>
</dbReference>
<keyword evidence="3" id="KW-0949">S-adenosyl-L-methionine</keyword>
<sequence>MSRRSINLIPELDDYARAHSTPTDPLLAELIEETYSVLPDRAQMQISPEQSKFLTMLSRTLGVRHAVEIGTFTGMSSLSVARGMAADGKLICFDISEEFTSIARAYWDKAGVADRIELRIGDAKSTLDDLDPAPVVDLAFIDADKTGYPVYWEKLAPRIRPGGYIIVDNVFQGGRIIDDAVTTPEVIAMRAFNDAVAADDRFDVVMLSIADGLTLAQRK</sequence>
<dbReference type="GO" id="GO:0032259">
    <property type="term" value="P:methylation"/>
    <property type="evidence" value="ECO:0007669"/>
    <property type="project" value="UniProtKB-KW"/>
</dbReference>
<keyword evidence="5" id="KW-1185">Reference proteome</keyword>
<accession>A0A9W6SSA1</accession>
<gene>
    <name evidence="4" type="ORF">Afil01_58460</name>
</gene>